<keyword evidence="2" id="KW-1133">Transmembrane helix</keyword>
<dbReference type="EMBL" id="CP046172">
    <property type="protein sequence ID" value="QIS08074.1"/>
    <property type="molecule type" value="Genomic_DNA"/>
</dbReference>
<dbReference type="Proteomes" id="UP000503540">
    <property type="component" value="Chromosome"/>
</dbReference>
<evidence type="ECO:0000256" key="1">
    <source>
        <dbReference type="SAM" id="MobiDB-lite"/>
    </source>
</evidence>
<protein>
    <submittedName>
        <fullName evidence="3">Uncharacterized protein</fullName>
    </submittedName>
</protein>
<dbReference type="AlphaFoldDB" id="A0A6G9Y4J7"/>
<dbReference type="RefSeq" id="WP_428847107.1">
    <property type="nucleotide sequence ID" value="NZ_CP046172.1"/>
</dbReference>
<gene>
    <name evidence="3" type="ORF">F5544_00710</name>
</gene>
<dbReference type="KEGG" id="nah:F5544_00710"/>
<organism evidence="3 4">
    <name type="scientific">Nocardia arthritidis</name>
    <dbReference type="NCBI Taxonomy" id="228602"/>
    <lineage>
        <taxon>Bacteria</taxon>
        <taxon>Bacillati</taxon>
        <taxon>Actinomycetota</taxon>
        <taxon>Actinomycetes</taxon>
        <taxon>Mycobacteriales</taxon>
        <taxon>Nocardiaceae</taxon>
        <taxon>Nocardia</taxon>
    </lineage>
</organism>
<evidence type="ECO:0000313" key="3">
    <source>
        <dbReference type="EMBL" id="QIS08074.1"/>
    </source>
</evidence>
<accession>A0A6G9Y4J7</accession>
<evidence type="ECO:0000313" key="4">
    <source>
        <dbReference type="Proteomes" id="UP000503540"/>
    </source>
</evidence>
<proteinExistence type="predicted"/>
<keyword evidence="2" id="KW-0472">Membrane</keyword>
<reference evidence="3 4" key="1">
    <citation type="journal article" date="2019" name="ACS Chem. Biol.">
        <title>Identification and Mobilization of a Cryptic Antibiotic Biosynthesis Gene Locus from a Human-Pathogenic Nocardia Isolate.</title>
        <authorList>
            <person name="Herisse M."/>
            <person name="Ishida K."/>
            <person name="Porter J.L."/>
            <person name="Howden B."/>
            <person name="Hertweck C."/>
            <person name="Stinear T.P."/>
            <person name="Pidot S.J."/>
        </authorList>
    </citation>
    <scope>NUCLEOTIDE SEQUENCE [LARGE SCALE GENOMIC DNA]</scope>
    <source>
        <strain evidence="3 4">AUSMDU00012717</strain>
    </source>
</reference>
<feature type="transmembrane region" description="Helical" evidence="2">
    <location>
        <begin position="188"/>
        <end position="208"/>
    </location>
</feature>
<keyword evidence="2" id="KW-0812">Transmembrane</keyword>
<feature type="transmembrane region" description="Helical" evidence="2">
    <location>
        <begin position="9"/>
        <end position="29"/>
    </location>
</feature>
<name>A0A6G9Y4J7_9NOCA</name>
<evidence type="ECO:0000256" key="2">
    <source>
        <dbReference type="SAM" id="Phobius"/>
    </source>
</evidence>
<feature type="region of interest" description="Disordered" evidence="1">
    <location>
        <begin position="132"/>
        <end position="152"/>
    </location>
</feature>
<keyword evidence="4" id="KW-1185">Reference proteome</keyword>
<sequence length="214" mass="22462">MSFGSGHPLAYPTVVTIGVLAVCAAWVPFADSDQGAGLATVAVLVLGYSVFRFATALGYLTNGLTGATGVAKRVRQQHRLDSRSWLELSVDGRNLWLPVYFEPALLTMTETTATLDGRAPCVGELRVYPSGRVRSSEPPGRLIDNPSRPDPNAPGTLRISRRLLFDAQSAVAAPFAGLLWVYVAGGGLAAFLGATCVAAAAALWFAAIRGSDPS</sequence>